<feature type="compositionally biased region" description="Polar residues" evidence="2">
    <location>
        <begin position="2199"/>
        <end position="2251"/>
    </location>
</feature>
<reference evidence="3 4" key="1">
    <citation type="journal article" date="2019" name="Sci. Rep.">
        <title>Orb-weaving spider Araneus ventricosus genome elucidates the spidroin gene catalogue.</title>
        <authorList>
            <person name="Kono N."/>
            <person name="Nakamura H."/>
            <person name="Ohtoshi R."/>
            <person name="Moran D.A.P."/>
            <person name="Shinohara A."/>
            <person name="Yoshida Y."/>
            <person name="Fujiwara M."/>
            <person name="Mori M."/>
            <person name="Tomita M."/>
            <person name="Arakawa K."/>
        </authorList>
    </citation>
    <scope>NUCLEOTIDE SEQUENCE [LARGE SCALE GENOMIC DNA]</scope>
</reference>
<dbReference type="OrthoDB" id="365605at2759"/>
<gene>
    <name evidence="3" type="ORF">AVEN_127801_1</name>
</gene>
<feature type="compositionally biased region" description="Polar residues" evidence="2">
    <location>
        <begin position="2004"/>
        <end position="2013"/>
    </location>
</feature>
<accession>A0A4Y2DQ48</accession>
<feature type="compositionally biased region" description="Polar residues" evidence="2">
    <location>
        <begin position="2072"/>
        <end position="2103"/>
    </location>
</feature>
<sequence>MSRTSLFNVLYSLHPSEHFMICSYVPHPKTIPPFLHSHHSTRLIKCPFNATQKHFLFPIPNRIFLLFCFHPDVVPVSWINFLHPRSYPSPGFRNAGTCFYNGTWFQEKEELPTRGLCLICHCFPGFVEPNAFTCSVIDCPWEDYHRRFPGCTPIYADRDCCPIGWECDYGTQNPGQQLSKGSNCDCEWRYLKHYEAKGCRPVYEEKPQTTDKPSCTCPWRFDCSQADEIRPNDKVCVYKKHVYPVGSKIPTTNPCETCTCATDYFTQAASISCTTTECPAVYSQTPLPEGCHYVYKEDQCCPTSVECPTAQKDNMYQVPACEYKGKMFYEGEQIYPDEDPCLICLCNQNWTGINSSSCRQHDCMLERDARKLKQGCIPIYHEKTCCPIDYHCADDDFDFKPNRGASFKSDDDEDEMCFFESRYYPIGHVLDIKHPTNCVTCTCKTPPDFTCIHSSCPPPPNNDYTNCRAVYKPHSCCPDYTCEEKTINGVVAVFSFQCLDVLKIGMAALLMVPFVPAGTLCPDPICAGTNCWLVKQADGCQICRCKSRCMPCPPMCQPENPNNECSGCICQINSTSLFDAENTKKEEELNEEKEKDSVQQLIQECKKMLCASDERCMLVQQTCDKEPCLPVPKCEKVSFGCGQSSCPEGCVEIGSYENNCPLCYCKEQIKESQYKLTCRVQSCEENCILTGRDEGGCPICKCPQGNLEERACASSPCRGFNCTMAVNSLGCAECRCQLSCKPKECPAGCDLDLDVPENSGLECGCQCRNSTTAVECVHSKPIPESCSDVSCNGLNCTVGEDKSGCPYCNCKAPCPTPVCQEGCQIEKTTEPGRCPGCVCKLSRSIRDNKAKECPPPTCLGYNCSVITEENGCQKCLCESPCEEEPQCPAHCKLETNVPEGRCRGCVCSFGEQADTKNKPQRGGGKVPDGEENEGEPEKREDLEADFIPLPGKDLVPGVDKLFLIHGDDDQDQFAGVPGYHYNGGHAYPVFGEPLESGLYNVDDHIPGEFESSLPDEAREEVDDATSENRNEDVDYAHEEGFDPEYAEEKAMNDEDDEKCKKKNCPEGQKCVIRRLQCIRTPCPTIPVCIDVEPRCPIPMCAIGCMVMKWDDEVCPSCFCGIIRGAEGRVCPRTRCMGRRCYNVIGDDGCPQCKCDSICIPPTCYDGCFVEKDPPAGKCPTCTCPDRESVVQPIIPGTSPADNATGPIIDQGSESEILEETSTEGTEESDINLATAESTDDIQERNPGMFADDPATSSQERPESGDRNKLLDEDIAADFYNTLAEIEEQVKSAESTTVTVDLPTTIDEADILNISSASASEEYGAEFYEDHFTTEGKIVEESTTSPSTPELITEPVPTNFALNYAADEAEPTSAKPCMLKPNISDDDEEKAKVPHELTTSTDEPVKFSISDEEKDIVSSTEINPPFVPSTRKPQRRPVLSRPTSNASNKNTSNRLKPQNVNNKVKPRPHVTSTGQSRPHVTSTGQSRPHVTSTGQNRPHVTSTGQNRPHSNTHIEYKRPSNSQSSSSSSSYGLKPVSKPQVFDPYLDETDPEDMKPILENLQQLMSNLHHVLASHQNQRPTNLEEAFHNLQSSLNAPAKVQEKPKPIDVKSSPQLSSVPEKLSESEIGNKEKNNNTQDISKLESIEDSPENPKKDPVPQKESAEKYSEEDKKLTADDIVKNATEEEQPAPNPQNDIIYQNEGIQQQYFVNPSILPPQQQSIQNQQVVPTILHQGMQSQFHVYPQFPYQTSQSNIPGMGMQPQYPYQNHLQSIYTGGQNPIFSAQPQGTYYPSMQHPSFITNVNPFQSEPFGQTQPNKQHLLLTNIPIPPSLQQQLNAGTQTLGFLQHLFGSNNPFYQQQLLQMQQQQQGFFSSDIKPVKVEENNEESNLSGASSSSSAEESSKPETQASQQQNIYSNIQSFSSESSKDEKAENQQPSSTNEQAVSSFSQMLQQDAPRSENDEQTQGQHLISSEQESIPVQQQHEINSSSLQTSAVFSPPAVVSSNHRPSVQYLDQNKDETSTELPPMPAFPLLLDSSDSKENNGSSSSEKFENQQIYSSTPHPDEAIQFNHHAPQQQQTNIPDNSTPTPSASNLQDGTSNQQQQTLSFSALSPHQQMQHLENIAQQYQDLQEKFKQQQQLQHLENIAHQYQQLQEQYNQIQAALQQYALTQKNSTKPHGDIDGEKQQTQQSQPSTSQVSNANTAQVSSQQQTLQSFEQTVNGVSQDQTTEVNGNDRPTNQYNVGQENVPSSINSNVHFQSTEEKDAPQTLVQQNYISNHNVPISGQTQQIHQNVLPAPGQLPFSQQGTIATEQTDPKNSASPYHQQQTHDQSQYNLQGVPLNQQQTVNQQITFGQIPQVITEQIVQQHNQQSQSNAFEASVRPQQNEQQQQANYIPNQPQTTYHETISVAIPNILSSHQTSTSQISDPSPFVIHTQHTYKPQNVFGHEVVNHQLNQPQLINSQETSSVQTDIDFSRPIIPTAHINQHQAQNQYQVIEQGLNKQPENSEVPLVHESSIQQQNSYFQYRPVSQQQNLQEQHAVHSTQHFISSHYKPIIQQNNITQNFPFNQQQSYLTNPPISATQQFVNPEDKAEIQLKVQNETNITNHLINAYEHTITSQHVQQPQVNVNAGWNYAQQQTSQQTSLNSQENKLDQNQQELAAGEIKPLLQINQFQNNFTSAEIPLVDPHQSQQQYLQHLQQQQSIPQQQAVHQQYLVPQQTVQPQQFGSSLTPLGGVHQQQYLQPHQQYLISNEKPLTDLYQNQQQHYVIGERPLPDTQQGHQQIISNQNPLYDSQQGQQQYINQQQTYQQHQFISNGNPLPGSYPIHQQYQTQVHQPAGQQQQQQYMQQQHNIQQLNQPPLNFQQQQNVHQQHFSGNEKPIPASNIQQQFFNAPEQSLPSGQQQHVVTNEQSLISSPVVQGQHQTLNEHEVPAYQVHQSQHQQQFSSNVYPPTLSQHVQYQQQHVQQQPTQQLIPTQVQDHQNVQSQHFNANDKPLLPSQVQHQQQHVQQQYFNANEKPPTPIQQDQQQFSSVQHTSTYMQPIQQHQNLQQHAVNQNVMQQNNQQYLVSHETPVSAVTLDQDKNDQKQNITIHANRPLIQSQHASTAQEQGHVNVEQFSDPNESLDQDYLISDSNDPPQQEFLDQGDLETQFSDESADQTEYASSESENPQAQDDIQIADSPVHQHNVEDKYSALKPLAQIITAETQSNQQSQHQNEDNLSILGPNEAAPIQQVLENLKNNGTSELHSQSIPQESVSLVQQVHISTHGLKTRPGAVVRPHFPLISSTTTTTTSAPSEHDLFPAPSRPINNKPAIQQQDWFDQEFVEDDSPQELDGFEYDDFEEPESTTIVVTEQSLDPYRQPDTPSTKRPANHFSRPTPAQQPLQHEILENFDNHQPDSVRKPIDQQLIVDDFKSTSQKYFFQRTSTTPRPFTSDKFASFPTVSPTAEAYSVSKYPSKAPLSPMPSYQCPTPHCNGYNCSLIRGSDGCQKCVCDSPCAPCPQHCVKTKTLSEGRCPICDCTVAPPVALASSVGHCAPVDCSGSNCRKVRDNNGCMTCICDPKCVEPQCDPGCEILRDVPPGQCPGCVCRVTVVQAVVPRPRPCSPVTCGKNCRETRGPDGCPQCMCHAECPPLKCDPGCSVQNDVAAGQCPTCVCTNNYADDDDDDDDDLYCPNLFCSEYGCREVPGPAGCPICMCDPVCKTPVCEPGCQVVSDKNHGRCPVCLCSNPINGTSASEPIKTLDSVKTAPVIVQQEQQMPVTFAGILEAAQEEEEITESTLHTTVTVEVDTEPHTEESTTTEATTTTTTCPAPVCSGLRCSMEMGDDGCEVCKCKYKCPKPKCVGNCYAELNAPSHRCPGCVCPSRSKPPKY</sequence>
<feature type="compositionally biased region" description="Basic and acidic residues" evidence="2">
    <location>
        <begin position="1620"/>
        <end position="1632"/>
    </location>
</feature>
<feature type="region of interest" description="Disordered" evidence="2">
    <location>
        <begin position="1595"/>
        <end position="1671"/>
    </location>
</feature>
<dbReference type="Proteomes" id="UP000499080">
    <property type="component" value="Unassembled WGS sequence"/>
</dbReference>
<feature type="region of interest" description="Disordered" evidence="2">
    <location>
        <begin position="3356"/>
        <end position="3378"/>
    </location>
</feature>
<feature type="region of interest" description="Disordered" evidence="2">
    <location>
        <begin position="2311"/>
        <end position="2330"/>
    </location>
</feature>
<feature type="region of interest" description="Disordered" evidence="2">
    <location>
        <begin position="2172"/>
        <end position="2251"/>
    </location>
</feature>
<feature type="compositionally biased region" description="Polar residues" evidence="2">
    <location>
        <begin position="1440"/>
        <end position="1461"/>
    </location>
</feature>
<feature type="region of interest" description="Disordered" evidence="2">
    <location>
        <begin position="3150"/>
        <end position="3171"/>
    </location>
</feature>
<evidence type="ECO:0000313" key="3">
    <source>
        <dbReference type="EMBL" id="GBM18347.1"/>
    </source>
</evidence>
<feature type="compositionally biased region" description="Basic and acidic residues" evidence="2">
    <location>
        <begin position="1259"/>
        <end position="1268"/>
    </location>
</feature>
<feature type="compositionally biased region" description="Polar residues" evidence="2">
    <location>
        <begin position="1932"/>
        <end position="1951"/>
    </location>
</feature>
<feature type="compositionally biased region" description="Low complexity" evidence="2">
    <location>
        <begin position="2185"/>
        <end position="2198"/>
    </location>
</feature>
<feature type="coiled-coil region" evidence="1">
    <location>
        <begin position="2116"/>
        <end position="2172"/>
    </location>
</feature>
<feature type="region of interest" description="Disordered" evidence="2">
    <location>
        <begin position="2370"/>
        <end position="2389"/>
    </location>
</feature>
<feature type="region of interest" description="Disordered" evidence="2">
    <location>
        <begin position="1192"/>
        <end position="1268"/>
    </location>
</feature>
<feature type="compositionally biased region" description="Basic and acidic residues" evidence="2">
    <location>
        <begin position="1639"/>
        <end position="1671"/>
    </location>
</feature>
<evidence type="ECO:0008006" key="5">
    <source>
        <dbReference type="Google" id="ProtNLM"/>
    </source>
</evidence>
<feature type="region of interest" description="Disordered" evidence="2">
    <location>
        <begin position="1368"/>
        <end position="1551"/>
    </location>
</feature>
<dbReference type="EMBL" id="BGPR01000402">
    <property type="protein sequence ID" value="GBM18347.1"/>
    <property type="molecule type" value="Genomic_DNA"/>
</dbReference>
<feature type="compositionally biased region" description="Low complexity" evidence="2">
    <location>
        <begin position="1519"/>
        <end position="1529"/>
    </location>
</feature>
<feature type="compositionally biased region" description="Polar residues" evidence="2">
    <location>
        <begin position="1469"/>
        <end position="1510"/>
    </location>
</feature>
<evidence type="ECO:0000256" key="2">
    <source>
        <dbReference type="SAM" id="MobiDB-lite"/>
    </source>
</evidence>
<evidence type="ECO:0000313" key="4">
    <source>
        <dbReference type="Proteomes" id="UP000499080"/>
    </source>
</evidence>
<feature type="region of interest" description="Disordered" evidence="2">
    <location>
        <begin position="1880"/>
        <end position="2103"/>
    </location>
</feature>
<feature type="compositionally biased region" description="Low complexity" evidence="2">
    <location>
        <begin position="1906"/>
        <end position="1922"/>
    </location>
</feature>
<keyword evidence="4" id="KW-1185">Reference proteome</keyword>
<feature type="compositionally biased region" description="Low complexity" evidence="2">
    <location>
        <begin position="1885"/>
        <end position="1898"/>
    </location>
</feature>
<feature type="compositionally biased region" description="Low complexity" evidence="2">
    <location>
        <begin position="1992"/>
        <end position="2003"/>
    </location>
</feature>
<keyword evidence="1" id="KW-0175">Coiled coil</keyword>
<feature type="compositionally biased region" description="Acidic residues" evidence="2">
    <location>
        <begin position="1215"/>
        <end position="1229"/>
    </location>
</feature>
<feature type="region of interest" description="Disordered" evidence="2">
    <location>
        <begin position="914"/>
        <end position="939"/>
    </location>
</feature>
<proteinExistence type="predicted"/>
<organism evidence="3 4">
    <name type="scientific">Araneus ventricosus</name>
    <name type="common">Orbweaver spider</name>
    <name type="synonym">Epeira ventricosa</name>
    <dbReference type="NCBI Taxonomy" id="182803"/>
    <lineage>
        <taxon>Eukaryota</taxon>
        <taxon>Metazoa</taxon>
        <taxon>Ecdysozoa</taxon>
        <taxon>Arthropoda</taxon>
        <taxon>Chelicerata</taxon>
        <taxon>Arachnida</taxon>
        <taxon>Araneae</taxon>
        <taxon>Araneomorphae</taxon>
        <taxon>Entelegynae</taxon>
        <taxon>Araneoidea</taxon>
        <taxon>Araneidae</taxon>
        <taxon>Araneus</taxon>
    </lineage>
</organism>
<evidence type="ECO:0000256" key="1">
    <source>
        <dbReference type="SAM" id="Coils"/>
    </source>
</evidence>
<feature type="compositionally biased region" description="Polar residues" evidence="2">
    <location>
        <begin position="1962"/>
        <end position="1991"/>
    </location>
</feature>
<protein>
    <recommendedName>
        <fullName evidence="5">Kielin/chordin-like protein</fullName>
    </recommendedName>
</protein>
<comment type="caution">
    <text evidence="3">The sequence shown here is derived from an EMBL/GenBank/DDBJ whole genome shotgun (WGS) entry which is preliminary data.</text>
</comment>
<name>A0A4Y2DQ48_ARAVE</name>